<dbReference type="AlphaFoldDB" id="A0ABD5WM65"/>
<gene>
    <name evidence="1" type="ORF">ACFQJ6_17570</name>
</gene>
<dbReference type="RefSeq" id="WP_276280420.1">
    <property type="nucleotide sequence ID" value="NZ_CP119809.1"/>
</dbReference>
<accession>A0ABD5WM65</accession>
<sequence>MSIHNQFDGDADSIKREIQTTYDSGGTDTETTAEIYSIVTSCAKL</sequence>
<comment type="caution">
    <text evidence="1">The sequence shown here is derived from an EMBL/GenBank/DDBJ whole genome shotgun (WGS) entry which is preliminary data.</text>
</comment>
<organism evidence="1 2">
    <name type="scientific">Halorussus caseinilyticus</name>
    <dbReference type="NCBI Taxonomy" id="3034025"/>
    <lineage>
        <taxon>Archaea</taxon>
        <taxon>Methanobacteriati</taxon>
        <taxon>Methanobacteriota</taxon>
        <taxon>Stenosarchaea group</taxon>
        <taxon>Halobacteria</taxon>
        <taxon>Halobacteriales</taxon>
        <taxon>Haladaptataceae</taxon>
        <taxon>Halorussus</taxon>
    </lineage>
</organism>
<evidence type="ECO:0000313" key="2">
    <source>
        <dbReference type="Proteomes" id="UP001596407"/>
    </source>
</evidence>
<protein>
    <submittedName>
        <fullName evidence="1">Uncharacterized protein</fullName>
    </submittedName>
</protein>
<name>A0ABD5WM65_9EURY</name>
<dbReference type="Proteomes" id="UP001596407">
    <property type="component" value="Unassembled WGS sequence"/>
</dbReference>
<evidence type="ECO:0000313" key="1">
    <source>
        <dbReference type="EMBL" id="MFC7081637.1"/>
    </source>
</evidence>
<proteinExistence type="predicted"/>
<keyword evidence="2" id="KW-1185">Reference proteome</keyword>
<dbReference type="EMBL" id="JBHSZH010000005">
    <property type="protein sequence ID" value="MFC7081637.1"/>
    <property type="molecule type" value="Genomic_DNA"/>
</dbReference>
<reference evidence="1 2" key="1">
    <citation type="journal article" date="2019" name="Int. J. Syst. Evol. Microbiol.">
        <title>The Global Catalogue of Microorganisms (GCM) 10K type strain sequencing project: providing services to taxonomists for standard genome sequencing and annotation.</title>
        <authorList>
            <consortium name="The Broad Institute Genomics Platform"/>
            <consortium name="The Broad Institute Genome Sequencing Center for Infectious Disease"/>
            <person name="Wu L."/>
            <person name="Ma J."/>
        </authorList>
    </citation>
    <scope>NUCLEOTIDE SEQUENCE [LARGE SCALE GENOMIC DNA]</scope>
    <source>
        <strain evidence="1 2">DT72</strain>
    </source>
</reference>
<dbReference type="GeneID" id="79305053"/>